<gene>
    <name evidence="1" type="ORF">SAMN04487995_1788</name>
</gene>
<proteinExistence type="predicted"/>
<reference evidence="1 2" key="1">
    <citation type="submission" date="2016-10" db="EMBL/GenBank/DDBJ databases">
        <authorList>
            <person name="de Groot N.N."/>
        </authorList>
    </citation>
    <scope>NUCLEOTIDE SEQUENCE [LARGE SCALE GENOMIC DNA]</scope>
    <source>
        <strain evidence="1 2">DSM 19938</strain>
    </source>
</reference>
<evidence type="ECO:0000313" key="1">
    <source>
        <dbReference type="EMBL" id="SEI70353.1"/>
    </source>
</evidence>
<sequence length="53" mass="5984">MEVKETETGLDPEKVIQILKKHGESISLEEAKNVVKLIHQFARIAVNQLTKAK</sequence>
<protein>
    <submittedName>
        <fullName evidence="1">Uncharacterized protein</fullName>
    </submittedName>
</protein>
<name>A0A1H6SR64_9BACT</name>
<dbReference type="Proteomes" id="UP000199532">
    <property type="component" value="Unassembled WGS sequence"/>
</dbReference>
<dbReference type="EMBL" id="FNXY01000003">
    <property type="protein sequence ID" value="SEI70353.1"/>
    <property type="molecule type" value="Genomic_DNA"/>
</dbReference>
<accession>A0A1H6SR64</accession>
<dbReference type="RefSeq" id="WP_177196987.1">
    <property type="nucleotide sequence ID" value="NZ_FNXY01000003.1"/>
</dbReference>
<organism evidence="1 2">
    <name type="scientific">Dyadobacter koreensis</name>
    <dbReference type="NCBI Taxonomy" id="408657"/>
    <lineage>
        <taxon>Bacteria</taxon>
        <taxon>Pseudomonadati</taxon>
        <taxon>Bacteroidota</taxon>
        <taxon>Cytophagia</taxon>
        <taxon>Cytophagales</taxon>
        <taxon>Spirosomataceae</taxon>
        <taxon>Dyadobacter</taxon>
    </lineage>
</organism>
<dbReference type="AlphaFoldDB" id="A0A1H6SR64"/>
<evidence type="ECO:0000313" key="2">
    <source>
        <dbReference type="Proteomes" id="UP000199532"/>
    </source>
</evidence>
<keyword evidence="2" id="KW-1185">Reference proteome</keyword>